<feature type="signal peptide" evidence="1">
    <location>
        <begin position="1"/>
        <end position="20"/>
    </location>
</feature>
<keyword evidence="3" id="KW-1185">Reference proteome</keyword>
<evidence type="ECO:0000313" key="3">
    <source>
        <dbReference type="Proteomes" id="UP000261704"/>
    </source>
</evidence>
<gene>
    <name evidence="2" type="ORF">BAR1_11035</name>
</gene>
<dbReference type="EMBL" id="CP032125">
    <property type="protein sequence ID" value="AXX99792.1"/>
    <property type="molecule type" value="Genomic_DNA"/>
</dbReference>
<dbReference type="OrthoDB" id="7308154at2"/>
<proteinExistence type="predicted"/>
<accession>A0A347ULR4</accession>
<name>A0A347ULR4_9RHOB</name>
<dbReference type="RefSeq" id="WP_118944443.1">
    <property type="nucleotide sequence ID" value="NZ_CP032125.1"/>
</dbReference>
<dbReference type="AlphaFoldDB" id="A0A347ULR4"/>
<sequence>MKQIAAITIAACLALSPAYAENTDEGGMEEGLSLMEQGAKLLFRGLMTEMEPALKDLKGLAEEMGPGLAQLREMIGDFTNYYPPEVLPNGDIIIRRKTPLEIEKPLEEGEIEL</sequence>
<keyword evidence="1" id="KW-0732">Signal</keyword>
<evidence type="ECO:0000313" key="2">
    <source>
        <dbReference type="EMBL" id="AXX99792.1"/>
    </source>
</evidence>
<reference evidence="2 3" key="1">
    <citation type="submission" date="2018-09" db="EMBL/GenBank/DDBJ databases">
        <title>Profundibacter amoris BAR1 gen. nov., sp. nov., a new member of the Roseobacter clade isolated at Lokis Castle Vent Field on the Arctic Mid-Oceanic Ridge.</title>
        <authorList>
            <person name="Le Moine Bauer S."/>
            <person name="Sjoeberg A.G."/>
            <person name="L'Haridon S."/>
            <person name="Stokke R."/>
            <person name="Roalkvam I."/>
            <person name="Steen I.H."/>
            <person name="Dahle H."/>
        </authorList>
    </citation>
    <scope>NUCLEOTIDE SEQUENCE [LARGE SCALE GENOMIC DNA]</scope>
    <source>
        <strain evidence="2 3">BAR1</strain>
    </source>
</reference>
<feature type="chain" id="PRO_5016633143" description="AAA+ family ATPase" evidence="1">
    <location>
        <begin position="21"/>
        <end position="113"/>
    </location>
</feature>
<dbReference type="Proteomes" id="UP000261704">
    <property type="component" value="Chromosome"/>
</dbReference>
<dbReference type="KEGG" id="pamo:BAR1_11035"/>
<evidence type="ECO:0000256" key="1">
    <source>
        <dbReference type="SAM" id="SignalP"/>
    </source>
</evidence>
<protein>
    <recommendedName>
        <fullName evidence="4">AAA+ family ATPase</fullName>
    </recommendedName>
</protein>
<evidence type="ECO:0008006" key="4">
    <source>
        <dbReference type="Google" id="ProtNLM"/>
    </source>
</evidence>
<organism evidence="2 3">
    <name type="scientific">Profundibacter amoris</name>
    <dbReference type="NCBI Taxonomy" id="2171755"/>
    <lineage>
        <taxon>Bacteria</taxon>
        <taxon>Pseudomonadati</taxon>
        <taxon>Pseudomonadota</taxon>
        <taxon>Alphaproteobacteria</taxon>
        <taxon>Rhodobacterales</taxon>
        <taxon>Paracoccaceae</taxon>
        <taxon>Profundibacter</taxon>
    </lineage>
</organism>